<feature type="domain" description="PHA accumulation regulator DNA-binding N-terminal" evidence="2">
    <location>
        <begin position="11"/>
        <end position="70"/>
    </location>
</feature>
<reference evidence="3 4" key="1">
    <citation type="submission" date="2016-01" db="EMBL/GenBank/DDBJ databases">
        <authorList>
            <person name="Oliw E.H."/>
        </authorList>
    </citation>
    <scope>NUCLEOTIDE SEQUENCE [LARGE SCALE GENOMIC DNA]</scope>
    <source>
        <strain evidence="3">LMG 22029</strain>
    </source>
</reference>
<evidence type="ECO:0000313" key="4">
    <source>
        <dbReference type="Proteomes" id="UP000054893"/>
    </source>
</evidence>
<dbReference type="InterPro" id="IPR012909">
    <property type="entry name" value="PHA_DNA-bd_N"/>
</dbReference>
<dbReference type="Pfam" id="PF07879">
    <property type="entry name" value="PHB_acc_N"/>
    <property type="match status" value="1"/>
</dbReference>
<sequence>MTTTKKSAERLIKKYPNRRLYDTETSTYITLSDVKQLVLDQEDFKVMDAKSSEDLTRSILLQIILEEESGGLPMFSSVMLSQIIRFYGNAMQGMMGTYLEKNIQAFIDIQHKLTDQSKGLIEGGNGTQLNPEVWSQFMNMQAPMMQGMMTSYIEQSKNMFVQMQEQMQNQAKSMFSTFPFPNPNPTGTGGPGEKK</sequence>
<dbReference type="GO" id="GO:0006355">
    <property type="term" value="P:regulation of DNA-templated transcription"/>
    <property type="evidence" value="ECO:0007669"/>
    <property type="project" value="InterPro"/>
</dbReference>
<dbReference type="InterPro" id="IPR010134">
    <property type="entry name" value="PHA_reg_PhaR"/>
</dbReference>
<dbReference type="Pfam" id="PF05233">
    <property type="entry name" value="PHB_acc"/>
    <property type="match status" value="2"/>
</dbReference>
<dbReference type="InterPro" id="IPR007897">
    <property type="entry name" value="PHB_accumulat"/>
</dbReference>
<name>A0A158GLS7_CABSO</name>
<proteinExistence type="predicted"/>
<feature type="domain" description="PHB accumulation regulatory" evidence="1">
    <location>
        <begin position="75"/>
        <end position="113"/>
    </location>
</feature>
<accession>A0A158GLS7</accession>
<dbReference type="RefSeq" id="WP_060856274.1">
    <property type="nucleotide sequence ID" value="NZ_FCOC02000008.1"/>
</dbReference>
<dbReference type="NCBIfam" id="TIGR01848">
    <property type="entry name" value="PHA_reg_PhaR"/>
    <property type="match status" value="1"/>
</dbReference>
<dbReference type="Proteomes" id="UP000054893">
    <property type="component" value="Unassembled WGS sequence"/>
</dbReference>
<evidence type="ECO:0000259" key="1">
    <source>
        <dbReference type="Pfam" id="PF05233"/>
    </source>
</evidence>
<dbReference type="AlphaFoldDB" id="A0A158GLS7"/>
<feature type="domain" description="PHB accumulation regulatory" evidence="1">
    <location>
        <begin position="129"/>
        <end position="168"/>
    </location>
</feature>
<dbReference type="OrthoDB" id="9795345at2"/>
<gene>
    <name evidence="3" type="ORF">AWB64_03122</name>
</gene>
<evidence type="ECO:0000313" key="3">
    <source>
        <dbReference type="EMBL" id="SAL33075.1"/>
    </source>
</evidence>
<dbReference type="EMBL" id="FCOC02000008">
    <property type="protein sequence ID" value="SAL33075.1"/>
    <property type="molecule type" value="Genomic_DNA"/>
</dbReference>
<protein>
    <submittedName>
        <fullName evidence="3">Polyhydroxyalkanoate synthesis repressor PhaR</fullName>
    </submittedName>
</protein>
<evidence type="ECO:0000259" key="2">
    <source>
        <dbReference type="Pfam" id="PF07879"/>
    </source>
</evidence>
<organism evidence="3 4">
    <name type="scientific">Caballeronia sordidicola</name>
    <name type="common">Burkholderia sordidicola</name>
    <dbReference type="NCBI Taxonomy" id="196367"/>
    <lineage>
        <taxon>Bacteria</taxon>
        <taxon>Pseudomonadati</taxon>
        <taxon>Pseudomonadota</taxon>
        <taxon>Betaproteobacteria</taxon>
        <taxon>Burkholderiales</taxon>
        <taxon>Burkholderiaceae</taxon>
        <taxon>Caballeronia</taxon>
    </lineage>
</organism>